<dbReference type="InterPro" id="IPR013974">
    <property type="entry name" value="SAF"/>
</dbReference>
<dbReference type="Pfam" id="PF08666">
    <property type="entry name" value="SAF"/>
    <property type="match status" value="1"/>
</dbReference>
<dbReference type="SUPFAM" id="SSF51569">
    <property type="entry name" value="Aldolase"/>
    <property type="match status" value="1"/>
</dbReference>
<dbReference type="GO" id="GO:0047444">
    <property type="term" value="F:N-acylneuraminate-9-phosphate synthase activity"/>
    <property type="evidence" value="ECO:0007669"/>
    <property type="project" value="TreeGrafter"/>
</dbReference>
<dbReference type="CDD" id="cd11615">
    <property type="entry name" value="SAF_NeuB_like"/>
    <property type="match status" value="1"/>
</dbReference>
<dbReference type="GO" id="GO:0016051">
    <property type="term" value="P:carbohydrate biosynthetic process"/>
    <property type="evidence" value="ECO:0007669"/>
    <property type="project" value="InterPro"/>
</dbReference>
<reference evidence="3 4" key="1">
    <citation type="journal article" date="2022" name="IScience">
        <title>An ultrasensitive nanofiber-based assay for enzymatic hydrolysis and deep-sea microbial degradation of cellulose.</title>
        <authorList>
            <person name="Tsudome M."/>
            <person name="Tachioka M."/>
            <person name="Miyazaki M."/>
            <person name="Uchimura K."/>
            <person name="Tsuda M."/>
            <person name="Takaki Y."/>
            <person name="Deguchi S."/>
        </authorList>
    </citation>
    <scope>NUCLEOTIDE SEQUENCE [LARGE SCALE GENOMIC DNA]</scope>
    <source>
        <strain evidence="3 4">GE09</strain>
    </source>
</reference>
<feature type="domain" description="SAF" evidence="2">
    <location>
        <begin position="291"/>
        <end position="346"/>
    </location>
</feature>
<dbReference type="EC" id="2.5.1.97" evidence="3"/>
<dbReference type="Pfam" id="PF03102">
    <property type="entry name" value="NeuB"/>
    <property type="match status" value="1"/>
</dbReference>
<dbReference type="SUPFAM" id="SSF51269">
    <property type="entry name" value="AFP III-like domain"/>
    <property type="match status" value="1"/>
</dbReference>
<dbReference type="InterPro" id="IPR057736">
    <property type="entry name" value="SAF_PseI/NeuA/NeuB"/>
</dbReference>
<sequence length="350" mass="38416">MTAGDTGCNGFKVGKNCYNQQQVYIIAEIGSNHNQDLATALSMIERCAQMGVNAVKFQSIKLDGLYQPELESDEFKQWFSAIELDEQWYPVLAAKCQAVNVDFLSSPTYEGSIALLEAVDVPAYKIASPQAQANLPLVRQVAERQKPMIISLGYGTYHDIEAVISACESVGNRKLSLLHCVSQYPVKPEDANLGFIPTLAAMTGYPVGFSDHSLGDELALAAVALGACVLEKHITLDRNQTGPDHNFSLQFDEFERLVKKVRNLEKALGSTRRQTLGQEEMGYRSFVALKVIAKHGIAQGKVLTEGDFIFLRSNHDGILASDIEMVQRCRTAQPIAKGQLLQWSDLAMGG</sequence>
<dbReference type="AlphaFoldDB" id="A0AAN2BLQ6"/>
<dbReference type="PANTHER" id="PTHR42966">
    <property type="entry name" value="N-ACETYLNEURAMINATE SYNTHASE"/>
    <property type="match status" value="1"/>
</dbReference>
<protein>
    <submittedName>
        <fullName evidence="3">Pseudaminic acid synthase</fullName>
        <ecNumber evidence="3">2.5.1.97</ecNumber>
    </submittedName>
</protein>
<keyword evidence="4" id="KW-1185">Reference proteome</keyword>
<evidence type="ECO:0000259" key="2">
    <source>
        <dbReference type="Pfam" id="PF08666"/>
    </source>
</evidence>
<gene>
    <name evidence="3" type="ORF">MARGE09_P3486</name>
</gene>
<dbReference type="InterPro" id="IPR013785">
    <property type="entry name" value="Aldolase_TIM"/>
</dbReference>
<organism evidence="3 4">
    <name type="scientific">Marinagarivorans cellulosilyticus</name>
    <dbReference type="NCBI Taxonomy" id="2721545"/>
    <lineage>
        <taxon>Bacteria</taxon>
        <taxon>Pseudomonadati</taxon>
        <taxon>Pseudomonadota</taxon>
        <taxon>Gammaproteobacteria</taxon>
        <taxon>Cellvibrionales</taxon>
        <taxon>Cellvibrionaceae</taxon>
        <taxon>Marinagarivorans</taxon>
    </lineage>
</organism>
<dbReference type="InterPro" id="IPR036732">
    <property type="entry name" value="AFP_Neu5c_C_sf"/>
</dbReference>
<evidence type="ECO:0000259" key="1">
    <source>
        <dbReference type="Pfam" id="PF03102"/>
    </source>
</evidence>
<dbReference type="InterPro" id="IPR051690">
    <property type="entry name" value="PseI-like"/>
</dbReference>
<dbReference type="KEGG" id="marq:MARGE09_P3486"/>
<dbReference type="Proteomes" id="UP001320119">
    <property type="component" value="Chromosome"/>
</dbReference>
<dbReference type="PANTHER" id="PTHR42966:SF1">
    <property type="entry name" value="SIALIC ACID SYNTHASE"/>
    <property type="match status" value="1"/>
</dbReference>
<evidence type="ECO:0000313" key="4">
    <source>
        <dbReference type="Proteomes" id="UP001320119"/>
    </source>
</evidence>
<dbReference type="Gene3D" id="3.90.1210.10">
    <property type="entry name" value="Antifreeze-like/N-acetylneuraminic acid synthase C-terminal domain"/>
    <property type="match status" value="1"/>
</dbReference>
<dbReference type="EMBL" id="AP023086">
    <property type="protein sequence ID" value="BCD99285.1"/>
    <property type="molecule type" value="Genomic_DNA"/>
</dbReference>
<dbReference type="InterPro" id="IPR013132">
    <property type="entry name" value="PseI/NeuA/B-like_N"/>
</dbReference>
<proteinExistence type="predicted"/>
<dbReference type="Gene3D" id="3.20.20.70">
    <property type="entry name" value="Aldolase class I"/>
    <property type="match status" value="1"/>
</dbReference>
<feature type="domain" description="PseI/NeuA/B-like" evidence="1">
    <location>
        <begin position="43"/>
        <end position="271"/>
    </location>
</feature>
<dbReference type="RefSeq" id="WP_236984402.1">
    <property type="nucleotide sequence ID" value="NZ_AP023086.1"/>
</dbReference>
<evidence type="ECO:0000313" key="3">
    <source>
        <dbReference type="EMBL" id="BCD99285.1"/>
    </source>
</evidence>
<name>A0AAN2BLQ6_9GAMM</name>
<accession>A0AAN2BLQ6</accession>
<keyword evidence="3" id="KW-0808">Transferase</keyword>